<feature type="coiled-coil region" evidence="1">
    <location>
        <begin position="634"/>
        <end position="686"/>
    </location>
</feature>
<dbReference type="Gene3D" id="3.40.50.300">
    <property type="entry name" value="P-loop containing nucleotide triphosphate hydrolases"/>
    <property type="match status" value="1"/>
</dbReference>
<sequence>MADNLSIVSSDLLTDVSEKEVNALIEQMIEKSKNNMEEICELTLECTTLLSSAESRTTVLEEQSTFSRLLGNITGKNRKLQNTILQDNTNALYAAQQVINRVMYECVNNRKLLLAVNDRVSDLYLELKENQQNIAATVAMTRQAIVNFYKKYQEEILKQDERISQIEEYAKVRCPKCQSELLSWQKVCHYCGYIHPLKIEGISESTRNMLLNISEVVKDQSLSEEIVWDLTARKKEKVLRKIKTLASIGKLPGFTTEIESDIDNLINKCKNAEFQIAVVGVMKAGKSFLMNALIGAEIASVEVNPETAALTKFRSSNGFYVIVRFHNKTQWEKLKESAKHSKKVGKDSLVARLTNPTTVKLETEWVGRGDEVINCSNLEELQNTVKKYTSSQTIEHLFVSEVEVGVDKSIFNMPKEVVFVDTPGLKDPVRYRSNITKKYIKKADAVLIALKPGPFTAEGLEIVTTVLDCTETSKAYIVGTQKDLNSEEECEKYVSNWVEHLVDAKRYSDKRKVMSRIVLTSAKMELLVNKWNSLSEKEKADEECFSTNDYNDLESFAGKTIRKRGFNLMQITSDECEVVSKATGIPVLRDKLADTLISNYRRLKIDDIEKTFGRCRQRITELGKDVITQQNNSIELAVAGAEAIKNQINNMNQEKARLKQDNLELKQAAEKLENAIRSKINELERKES</sequence>
<evidence type="ECO:0000256" key="1">
    <source>
        <dbReference type="SAM" id="Coils"/>
    </source>
</evidence>
<reference evidence="3 4" key="1">
    <citation type="journal article" date="2017" name="Genome Med.">
        <title>A novel Ruminococcus gnavus clade enriched in inflammatory bowel disease patients.</title>
        <authorList>
            <person name="Hall A.B."/>
            <person name="Yassour M."/>
            <person name="Sauk J."/>
            <person name="Garner A."/>
            <person name="Jiang X."/>
            <person name="Arthur T."/>
            <person name="Lagoudas G.K."/>
            <person name="Vatanen T."/>
            <person name="Fornelos N."/>
            <person name="Wilson R."/>
            <person name="Bertha M."/>
            <person name="Cohen M."/>
            <person name="Garber J."/>
            <person name="Khalili H."/>
            <person name="Gevers D."/>
            <person name="Ananthakrishnan A.N."/>
            <person name="Kugathasan S."/>
            <person name="Lander E.S."/>
            <person name="Blainey P."/>
            <person name="Vlamakis H."/>
            <person name="Xavier R.J."/>
            <person name="Huttenhower C."/>
        </authorList>
    </citation>
    <scope>NUCLEOTIDE SEQUENCE [LARGE SCALE GENOMIC DNA]</scope>
    <source>
        <strain evidence="3 4">RJX1128</strain>
    </source>
</reference>
<dbReference type="InterPro" id="IPR045063">
    <property type="entry name" value="Dynamin_N"/>
</dbReference>
<dbReference type="InterPro" id="IPR027417">
    <property type="entry name" value="P-loop_NTPase"/>
</dbReference>
<comment type="caution">
    <text evidence="3">The sequence shown here is derived from an EMBL/GenBank/DDBJ whole genome shotgun (WGS) entry which is preliminary data.</text>
</comment>
<proteinExistence type="predicted"/>
<dbReference type="EMBL" id="NIHW01000047">
    <property type="protein sequence ID" value="PLT82080.1"/>
    <property type="molecule type" value="Genomic_DNA"/>
</dbReference>
<dbReference type="AlphaFoldDB" id="A0A2N5PWS1"/>
<feature type="domain" description="Dynamin N-terminal" evidence="2">
    <location>
        <begin position="276"/>
        <end position="448"/>
    </location>
</feature>
<evidence type="ECO:0000313" key="4">
    <source>
        <dbReference type="Proteomes" id="UP000234840"/>
    </source>
</evidence>
<dbReference type="SUPFAM" id="SSF52540">
    <property type="entry name" value="P-loop containing nucleoside triphosphate hydrolases"/>
    <property type="match status" value="1"/>
</dbReference>
<evidence type="ECO:0000313" key="3">
    <source>
        <dbReference type="EMBL" id="PLT82080.1"/>
    </source>
</evidence>
<dbReference type="Proteomes" id="UP000234840">
    <property type="component" value="Unassembled WGS sequence"/>
</dbReference>
<organism evidence="3 4">
    <name type="scientific">Mediterraneibacter gnavus</name>
    <name type="common">Ruminococcus gnavus</name>
    <dbReference type="NCBI Taxonomy" id="33038"/>
    <lineage>
        <taxon>Bacteria</taxon>
        <taxon>Bacillati</taxon>
        <taxon>Bacillota</taxon>
        <taxon>Clostridia</taxon>
        <taxon>Lachnospirales</taxon>
        <taxon>Lachnospiraceae</taxon>
        <taxon>Mediterraneibacter</taxon>
    </lineage>
</organism>
<accession>A0A2N5PWS1</accession>
<protein>
    <recommendedName>
        <fullName evidence="2">Dynamin N-terminal domain-containing protein</fullName>
    </recommendedName>
</protein>
<evidence type="ECO:0000259" key="2">
    <source>
        <dbReference type="Pfam" id="PF00350"/>
    </source>
</evidence>
<dbReference type="RefSeq" id="WP_101882956.1">
    <property type="nucleotide sequence ID" value="NZ_NIHW01000047.1"/>
</dbReference>
<keyword evidence="1" id="KW-0175">Coiled coil</keyword>
<name>A0A2N5PWS1_MEDGN</name>
<gene>
    <name evidence="3" type="ORF">CDL20_13970</name>
</gene>
<dbReference type="Pfam" id="PF00350">
    <property type="entry name" value="Dynamin_N"/>
    <property type="match status" value="1"/>
</dbReference>